<gene>
    <name evidence="1" type="ORF">E5357_14685</name>
</gene>
<proteinExistence type="predicted"/>
<evidence type="ECO:0000313" key="1">
    <source>
        <dbReference type="EMBL" id="TGX96835.1"/>
    </source>
</evidence>
<organism evidence="1 2">
    <name type="scientific">Hominisplanchenecus murintestinalis</name>
    <dbReference type="NCBI Taxonomy" id="2941517"/>
    <lineage>
        <taxon>Bacteria</taxon>
        <taxon>Bacillati</taxon>
        <taxon>Bacillota</taxon>
        <taxon>Clostridia</taxon>
        <taxon>Lachnospirales</taxon>
        <taxon>Lachnospiraceae</taxon>
        <taxon>Hominisplanchenecus</taxon>
    </lineage>
</organism>
<comment type="caution">
    <text evidence="1">The sequence shown here is derived from an EMBL/GenBank/DDBJ whole genome shotgun (WGS) entry which is preliminary data.</text>
</comment>
<keyword evidence="2" id="KW-1185">Reference proteome</keyword>
<sequence length="479" mass="55769">MKKKSLLSNSFKCAALYIRVSTGKQEELSPDAQKRLLIDYAKKNGIIVTDEYIFMENGISGKNATNRPEFQRMISIAKMKPKPFDVILVWKFSRFARNQDESVFYKSILRKKCGIDVVSITEPISEGMYGRLIEMIIEWNDEFYSYNLSQEVARGMEEKALRGGYQSTPCLGYAAVGEGKPHVIVEDEFKIYQYIADLYDFDNLDATAIARKVNELGYRTKRGNPFEARTVNRLLRNKFYAGIVSWNGIEFDGPHEVRISKERFKKRMERMESSYKPKMRHDVSSCKHWLSGIVKCPICGCSLGYNRSSTPFFQCWKYAKGFHPESISITERKLVRSVLNNFEEILDGKDFSFQYIPPSPPRNDEISLLEIELENLKRRESRIRLAFESEIDTLDEYKANKARIQAERERILSEIDKRKAPDSSAPTKEEMLSKIQRVYNIISDPDVDYQSKGVFIRSILEDIVYDKQNDRLLFHFYYS</sequence>
<reference evidence="1" key="1">
    <citation type="submission" date="2019-04" db="EMBL/GenBank/DDBJ databases">
        <title>Microbes associate with the intestines of laboratory mice.</title>
        <authorList>
            <person name="Navarre W."/>
            <person name="Wong E."/>
            <person name="Huang K."/>
            <person name="Tropini C."/>
            <person name="Ng K."/>
            <person name="Yu B."/>
        </authorList>
    </citation>
    <scope>NUCLEOTIDE SEQUENCE</scope>
    <source>
        <strain evidence="1">NM72_1-8</strain>
    </source>
</reference>
<protein>
    <submittedName>
        <fullName evidence="1">Recombinase family protein</fullName>
    </submittedName>
</protein>
<dbReference type="Proteomes" id="UP000307720">
    <property type="component" value="Unassembled WGS sequence"/>
</dbReference>
<dbReference type="EMBL" id="SRZB01000045">
    <property type="protein sequence ID" value="TGX96835.1"/>
    <property type="molecule type" value="Genomic_DNA"/>
</dbReference>
<name>A0AC61QVV6_9FIRM</name>
<evidence type="ECO:0000313" key="2">
    <source>
        <dbReference type="Proteomes" id="UP000307720"/>
    </source>
</evidence>
<accession>A0AC61QVV6</accession>